<evidence type="ECO:0000313" key="5">
    <source>
        <dbReference type="Proteomes" id="UP000005439"/>
    </source>
</evidence>
<dbReference type="GO" id="GO:0005737">
    <property type="term" value="C:cytoplasm"/>
    <property type="evidence" value="ECO:0007669"/>
    <property type="project" value="TreeGrafter"/>
</dbReference>
<dbReference type="EMBL" id="CP003179">
    <property type="protein sequence ID" value="AEW05732.1"/>
    <property type="molecule type" value="Genomic_DNA"/>
</dbReference>
<dbReference type="GO" id="GO:0019262">
    <property type="term" value="P:N-acetylneuraminate catabolic process"/>
    <property type="evidence" value="ECO:0007669"/>
    <property type="project" value="TreeGrafter"/>
</dbReference>
<keyword evidence="5" id="KW-1185">Reference proteome</keyword>
<dbReference type="GO" id="GO:0006046">
    <property type="term" value="P:N-acetylglucosamine catabolic process"/>
    <property type="evidence" value="ECO:0007669"/>
    <property type="project" value="TreeGrafter"/>
</dbReference>
<dbReference type="HOGENOM" id="CLU_049611_1_1_9"/>
<proteinExistence type="predicted"/>
<dbReference type="EC" id="3.5.99.6" evidence="4"/>
<dbReference type="SUPFAM" id="SSF100950">
    <property type="entry name" value="NagB/RpiA/CoA transferase-like"/>
    <property type="match status" value="1"/>
</dbReference>
<reference evidence="5" key="1">
    <citation type="submission" date="2011-12" db="EMBL/GenBank/DDBJ databases">
        <title>The complete genome of chromosome of Sulfobacillus acidophilus DSM 10332.</title>
        <authorList>
            <person name="Lucas S."/>
            <person name="Han J."/>
            <person name="Lapidus A."/>
            <person name="Bruce D."/>
            <person name="Goodwin L."/>
            <person name="Pitluck S."/>
            <person name="Peters L."/>
            <person name="Kyrpides N."/>
            <person name="Mavromatis K."/>
            <person name="Ivanova N."/>
            <person name="Mikhailova N."/>
            <person name="Chertkov O."/>
            <person name="Saunders E."/>
            <person name="Detter J.C."/>
            <person name="Tapia R."/>
            <person name="Han C."/>
            <person name="Land M."/>
            <person name="Hauser L."/>
            <person name="Markowitz V."/>
            <person name="Cheng J.-F."/>
            <person name="Hugenholtz P."/>
            <person name="Woyke T."/>
            <person name="Wu D."/>
            <person name="Pukall R."/>
            <person name="Gehrich-Schroeter G."/>
            <person name="Schneider S."/>
            <person name="Klenk H.-P."/>
            <person name="Eisen J.A."/>
        </authorList>
    </citation>
    <scope>NUCLEOTIDE SEQUENCE [LARGE SCALE GENOMIC DNA]</scope>
    <source>
        <strain evidence="5">ATCC 700253 / DSM 10332 / NAL</strain>
    </source>
</reference>
<dbReference type="InterPro" id="IPR037171">
    <property type="entry name" value="NagB/RpiA_transferase-like"/>
</dbReference>
<protein>
    <submittedName>
        <fullName evidence="4">Glucosamine-6-phosphate deaminase</fullName>
        <ecNumber evidence="4">3.5.99.6</ecNumber>
    </submittedName>
</protein>
<evidence type="ECO:0000256" key="1">
    <source>
        <dbReference type="ARBA" id="ARBA00022801"/>
    </source>
</evidence>
<dbReference type="Pfam" id="PF01182">
    <property type="entry name" value="Glucosamine_iso"/>
    <property type="match status" value="1"/>
</dbReference>
<evidence type="ECO:0000256" key="2">
    <source>
        <dbReference type="ARBA" id="ARBA00023277"/>
    </source>
</evidence>
<dbReference type="InterPro" id="IPR004547">
    <property type="entry name" value="Glucosamine6P_isomerase"/>
</dbReference>
<dbReference type="GO" id="GO:0042802">
    <property type="term" value="F:identical protein binding"/>
    <property type="evidence" value="ECO:0007669"/>
    <property type="project" value="TreeGrafter"/>
</dbReference>
<name>G8TU60_SULAD</name>
<dbReference type="GO" id="GO:0004342">
    <property type="term" value="F:glucosamine-6-phosphate deaminase activity"/>
    <property type="evidence" value="ECO:0007669"/>
    <property type="project" value="UniProtKB-EC"/>
</dbReference>
<gene>
    <name evidence="4" type="ordered locus">Sulac_2260</name>
</gene>
<feature type="domain" description="Glucosamine/galactosamine-6-phosphate isomerase" evidence="3">
    <location>
        <begin position="12"/>
        <end position="226"/>
    </location>
</feature>
<dbReference type="GO" id="GO:0006043">
    <property type="term" value="P:glucosamine catabolic process"/>
    <property type="evidence" value="ECO:0007669"/>
    <property type="project" value="TreeGrafter"/>
</dbReference>
<evidence type="ECO:0000259" key="3">
    <source>
        <dbReference type="Pfam" id="PF01182"/>
    </source>
</evidence>
<dbReference type="PANTHER" id="PTHR11280">
    <property type="entry name" value="GLUCOSAMINE-6-PHOSPHATE ISOMERASE"/>
    <property type="match status" value="1"/>
</dbReference>
<dbReference type="AlphaFoldDB" id="G8TU60"/>
<organism evidence="4 5">
    <name type="scientific">Sulfobacillus acidophilus (strain ATCC 700253 / DSM 10332 / NAL)</name>
    <dbReference type="NCBI Taxonomy" id="679936"/>
    <lineage>
        <taxon>Bacteria</taxon>
        <taxon>Bacillati</taxon>
        <taxon>Bacillota</taxon>
        <taxon>Clostridia</taxon>
        <taxon>Eubacteriales</taxon>
        <taxon>Clostridiales Family XVII. Incertae Sedis</taxon>
        <taxon>Sulfobacillus</taxon>
    </lineage>
</organism>
<dbReference type="PATRIC" id="fig|679936.5.peg.2341"/>
<dbReference type="CDD" id="cd01399">
    <property type="entry name" value="GlcN6P_deaminase"/>
    <property type="match status" value="1"/>
</dbReference>
<keyword evidence="2" id="KW-0119">Carbohydrate metabolism</keyword>
<dbReference type="Gene3D" id="3.40.50.1360">
    <property type="match status" value="1"/>
</dbReference>
<dbReference type="InterPro" id="IPR006148">
    <property type="entry name" value="Glc/Gal-6P_isomerase"/>
</dbReference>
<dbReference type="STRING" id="679936.Sulac_2260"/>
<dbReference type="KEGG" id="sap:Sulac_2260"/>
<accession>G8TU60</accession>
<dbReference type="GO" id="GO:0005975">
    <property type="term" value="P:carbohydrate metabolic process"/>
    <property type="evidence" value="ECO:0007669"/>
    <property type="project" value="InterPro"/>
</dbReference>
<keyword evidence="1 4" id="KW-0378">Hydrolase</keyword>
<evidence type="ECO:0000313" key="4">
    <source>
        <dbReference type="EMBL" id="AEW05732.1"/>
    </source>
</evidence>
<sequence length="238" mass="26409">MIRLIACPSPADVAEASARQLALIFEGAGFHRVGLATGKTMVPVYEALVRLLAKAVPKPHIETFNLDEYWPLDPAHPGSFRSFMERYVFRPLAPYLAATQFLNGEAPYPERECQRYEDLLSKRPLHLQVLGIGVNGHIGFNEPGTPFQSRTRRVRLSENTRRQNQPGFPGELPYEALTMGIANIMEARSILLVAFGDHKREALVNALWGPVTEECPASVLQLHENVTVIADRAALGEA</sequence>
<dbReference type="PANTHER" id="PTHR11280:SF5">
    <property type="entry name" value="GLUCOSAMINE-6-PHOSPHATE ISOMERASE"/>
    <property type="match status" value="1"/>
</dbReference>
<reference evidence="4 5" key="2">
    <citation type="journal article" date="2012" name="Stand. Genomic Sci.">
        <title>Complete genome sequence of the moderately thermophilic mineral-sulfide-oxidizing firmicute Sulfobacillus acidophilus type strain (NAL(T)).</title>
        <authorList>
            <person name="Anderson I."/>
            <person name="Chertkov O."/>
            <person name="Chen A."/>
            <person name="Saunders E."/>
            <person name="Lapidus A."/>
            <person name="Nolan M."/>
            <person name="Lucas S."/>
            <person name="Hammon N."/>
            <person name="Deshpande S."/>
            <person name="Cheng J.F."/>
            <person name="Han C."/>
            <person name="Tapia R."/>
            <person name="Goodwin L.A."/>
            <person name="Pitluck S."/>
            <person name="Liolios K."/>
            <person name="Pagani I."/>
            <person name="Ivanova N."/>
            <person name="Mikhailova N."/>
            <person name="Pati A."/>
            <person name="Palaniappan K."/>
            <person name="Land M."/>
            <person name="Pan C."/>
            <person name="Rohde M."/>
            <person name="Pukall R."/>
            <person name="Goker M."/>
            <person name="Detter J.C."/>
            <person name="Woyke T."/>
            <person name="Bristow J."/>
            <person name="Eisen J.A."/>
            <person name="Markowitz V."/>
            <person name="Hugenholtz P."/>
            <person name="Kyrpides N.C."/>
            <person name="Klenk H.P."/>
            <person name="Mavromatis K."/>
        </authorList>
    </citation>
    <scope>NUCLEOTIDE SEQUENCE [LARGE SCALE GENOMIC DNA]</scope>
    <source>
        <strain evidence="5">ATCC 700253 / DSM 10332 / NAL</strain>
    </source>
</reference>
<dbReference type="Proteomes" id="UP000005439">
    <property type="component" value="Chromosome"/>
</dbReference>